<evidence type="ECO:0000256" key="3">
    <source>
        <dbReference type="ARBA" id="ARBA00009983"/>
    </source>
</evidence>
<evidence type="ECO:0000256" key="1">
    <source>
        <dbReference type="ARBA" id="ARBA00004651"/>
    </source>
</evidence>
<dbReference type="RefSeq" id="WP_166672528.1">
    <property type="nucleotide sequence ID" value="NZ_QNSF01000008.1"/>
</dbReference>
<dbReference type="GO" id="GO:0016740">
    <property type="term" value="F:transferase activity"/>
    <property type="evidence" value="ECO:0007669"/>
    <property type="project" value="UniProtKB-KW"/>
</dbReference>
<dbReference type="Proteomes" id="UP000252731">
    <property type="component" value="Unassembled WGS sequence"/>
</dbReference>
<dbReference type="InterPro" id="IPR012160">
    <property type="entry name" value="LtaS-like"/>
</dbReference>
<keyword evidence="6 12" id="KW-1133">Transmembrane helix</keyword>
<dbReference type="EMBL" id="QNSF01000008">
    <property type="protein sequence ID" value="RBP91525.1"/>
    <property type="molecule type" value="Genomic_DNA"/>
</dbReference>
<comment type="pathway">
    <text evidence="2">Cell wall biogenesis; lipoteichoic acid biosynthesis.</text>
</comment>
<keyword evidence="15" id="KW-1185">Reference proteome</keyword>
<feature type="binding site" evidence="11">
    <location>
        <position position="252"/>
    </location>
    <ligand>
        <name>Mn(2+)</name>
        <dbReference type="ChEBI" id="CHEBI:29035"/>
    </ligand>
</feature>
<dbReference type="PANTHER" id="PTHR47371:SF3">
    <property type="entry name" value="PHOSPHOGLYCEROL TRANSFERASE I"/>
    <property type="match status" value="1"/>
</dbReference>
<dbReference type="PANTHER" id="PTHR47371">
    <property type="entry name" value="LIPOTEICHOIC ACID SYNTHASE"/>
    <property type="match status" value="1"/>
</dbReference>
<dbReference type="Pfam" id="PF00884">
    <property type="entry name" value="Sulfatase"/>
    <property type="match status" value="1"/>
</dbReference>
<keyword evidence="10" id="KW-0464">Manganese</keyword>
<dbReference type="SUPFAM" id="SSF53649">
    <property type="entry name" value="Alkaline phosphatase-like"/>
    <property type="match status" value="1"/>
</dbReference>
<evidence type="ECO:0000256" key="7">
    <source>
        <dbReference type="ARBA" id="ARBA00023136"/>
    </source>
</evidence>
<dbReference type="GO" id="GO:0005886">
    <property type="term" value="C:plasma membrane"/>
    <property type="evidence" value="ECO:0007669"/>
    <property type="project" value="UniProtKB-SubCell"/>
</dbReference>
<evidence type="ECO:0000259" key="13">
    <source>
        <dbReference type="Pfam" id="PF00884"/>
    </source>
</evidence>
<evidence type="ECO:0000256" key="10">
    <source>
        <dbReference type="PIRSR" id="PIRSR005091-2"/>
    </source>
</evidence>
<keyword evidence="10" id="KW-0479">Metal-binding</keyword>
<dbReference type="PIRSF" id="PIRSF005091">
    <property type="entry name" value="Mmb_sulf_HI1246"/>
    <property type="match status" value="1"/>
</dbReference>
<feature type="transmembrane region" description="Helical" evidence="12">
    <location>
        <begin position="41"/>
        <end position="60"/>
    </location>
</feature>
<keyword evidence="4 8" id="KW-1003">Cell membrane</keyword>
<feature type="transmembrane region" description="Helical" evidence="12">
    <location>
        <begin position="67"/>
        <end position="86"/>
    </location>
</feature>
<feature type="binding site" evidence="11">
    <location>
        <position position="471"/>
    </location>
    <ligand>
        <name>Mn(2+)</name>
        <dbReference type="ChEBI" id="CHEBI:29035"/>
    </ligand>
</feature>
<reference evidence="14 15" key="1">
    <citation type="submission" date="2018-06" db="EMBL/GenBank/DDBJ databases">
        <title>Freshwater and sediment microbial communities from various areas in North America, analyzing microbe dynamics in response to fracking.</title>
        <authorList>
            <person name="Lamendella R."/>
        </authorList>
    </citation>
    <scope>NUCLEOTIDE SEQUENCE [LARGE SCALE GENOMIC DNA]</scope>
    <source>
        <strain evidence="14 15">14_TX</strain>
    </source>
</reference>
<evidence type="ECO:0000256" key="5">
    <source>
        <dbReference type="ARBA" id="ARBA00022692"/>
    </source>
</evidence>
<comment type="caution">
    <text evidence="14">The sequence shown here is derived from an EMBL/GenBank/DDBJ whole genome shotgun (WGS) entry which is preliminary data.</text>
</comment>
<gene>
    <name evidence="14" type="ORF">DFO70_108317</name>
</gene>
<evidence type="ECO:0000256" key="2">
    <source>
        <dbReference type="ARBA" id="ARBA00004936"/>
    </source>
</evidence>
<feature type="transmembrane region" description="Helical" evidence="12">
    <location>
        <begin position="7"/>
        <end position="26"/>
    </location>
</feature>
<organism evidence="14 15">
    <name type="scientific">Cytobacillus firmus</name>
    <name type="common">Bacillus firmus</name>
    <dbReference type="NCBI Taxonomy" id="1399"/>
    <lineage>
        <taxon>Bacteria</taxon>
        <taxon>Bacillati</taxon>
        <taxon>Bacillota</taxon>
        <taxon>Bacilli</taxon>
        <taxon>Bacillales</taxon>
        <taxon>Bacillaceae</taxon>
        <taxon>Cytobacillus</taxon>
    </lineage>
</organism>
<dbReference type="Gene3D" id="3.30.1120.170">
    <property type="match status" value="1"/>
</dbReference>
<sequence length="625" mass="71666">MFAKLKLNHYLLFIFFAMVLLLKFFLVREIMFDENNLPKTIFLEIGYLLFILGLIELIPFQTLKKSVYILVNFIFSLLLLAILIYFDYFGYIVTIHAFSQIDQVGTIKDSVMQLLSPVYLALFADFIIIIILFILFQKKGTLEISAFHQRFKLFIPIILLGFILISINIFSQKDTNIANTVLAAEKQGILNYEILAVKEKVTAENVPALTATQQKELPNQIKEIKQISTLPEDELKYSGIAKDKNIIVIQAEAFQVFPLNLKVDGVEITPFLNELIKDSLYFPNVYQQIGPGNTSDAEFIFNTSLYSAPWTATSETFGDRVIPSFAKLLKGEEYKSLTFHANDVSFWSRNNLYPALGFDQYYDIRFFGNKDVIGIGPSDEVLYSKALPELKKLHNKDQKFYAQFVTLSSHHPFKIPAEKQPVRLPDRYKGTLVGDYLQAIHYTDKTLQEFVQNLKNEGMWEDTIFVLYGDHFGLQPSGLKESDFALLKEITGHDYTFLDQFNIPLIISVPGQNTTEVIENPGSQIDMLPTLANLIGLSLENYVYFGQDIVNYPDNLFGMRYYMPYGSFFNNEIAFKPAEGFTDGEAFTIQTGEPLAEFSQYQNDYDRIMKLLKLSDDYMNSLPQR</sequence>
<dbReference type="CDD" id="cd16015">
    <property type="entry name" value="LTA_synthase"/>
    <property type="match status" value="1"/>
</dbReference>
<dbReference type="InterPro" id="IPR000917">
    <property type="entry name" value="Sulfatase_N"/>
</dbReference>
<dbReference type="InterPro" id="IPR050448">
    <property type="entry name" value="OpgB/LTA_synthase_biosynth"/>
</dbReference>
<feature type="transmembrane region" description="Helical" evidence="12">
    <location>
        <begin position="118"/>
        <end position="136"/>
    </location>
</feature>
<proteinExistence type="inferred from homology"/>
<evidence type="ECO:0000256" key="6">
    <source>
        <dbReference type="ARBA" id="ARBA00022989"/>
    </source>
</evidence>
<dbReference type="AlphaFoldDB" id="A0A366JSF6"/>
<evidence type="ECO:0000313" key="15">
    <source>
        <dbReference type="Proteomes" id="UP000252731"/>
    </source>
</evidence>
<keyword evidence="7 8" id="KW-0472">Membrane</keyword>
<feature type="transmembrane region" description="Helical" evidence="12">
    <location>
        <begin position="151"/>
        <end position="170"/>
    </location>
</feature>
<evidence type="ECO:0000256" key="8">
    <source>
        <dbReference type="PIRNR" id="PIRNR005091"/>
    </source>
</evidence>
<comment type="subcellular location">
    <subcellularLocation>
        <location evidence="1">Cell membrane</location>
        <topology evidence="1">Multi-pass membrane protein</topology>
    </subcellularLocation>
</comment>
<keyword evidence="5 12" id="KW-0812">Transmembrane</keyword>
<feature type="domain" description="Sulfatase N-terminal" evidence="13">
    <location>
        <begin position="244"/>
        <end position="536"/>
    </location>
</feature>
<evidence type="ECO:0000256" key="12">
    <source>
        <dbReference type="SAM" id="Phobius"/>
    </source>
</evidence>
<feature type="binding site" evidence="11">
    <location>
        <position position="470"/>
    </location>
    <ligand>
        <name>Mn(2+)</name>
        <dbReference type="ChEBI" id="CHEBI:29035"/>
    </ligand>
</feature>
<dbReference type="InterPro" id="IPR017850">
    <property type="entry name" value="Alkaline_phosphatase_core_sf"/>
</dbReference>
<dbReference type="Gene3D" id="3.40.720.10">
    <property type="entry name" value="Alkaline Phosphatase, subunit A"/>
    <property type="match status" value="1"/>
</dbReference>
<keyword evidence="14" id="KW-0808">Transferase</keyword>
<name>A0A366JSF6_CYTFI</name>
<comment type="similarity">
    <text evidence="3 8">Belongs to the LTA synthase family.</text>
</comment>
<feature type="binding site" evidence="10">
    <location>
        <position position="410"/>
    </location>
    <ligand>
        <name>substrate</name>
    </ligand>
</feature>
<evidence type="ECO:0000256" key="4">
    <source>
        <dbReference type="ARBA" id="ARBA00022475"/>
    </source>
</evidence>
<protein>
    <submittedName>
        <fullName evidence="14">Phosphoglycerol transferase MdoB-like AlkP superfamily enzyme</fullName>
    </submittedName>
</protein>
<evidence type="ECO:0000256" key="9">
    <source>
        <dbReference type="PIRSR" id="PIRSR005091-1"/>
    </source>
</evidence>
<accession>A0A366JSF6</accession>
<evidence type="ECO:0000313" key="14">
    <source>
        <dbReference type="EMBL" id="RBP91525.1"/>
    </source>
</evidence>
<dbReference type="GO" id="GO:0046872">
    <property type="term" value="F:metal ion binding"/>
    <property type="evidence" value="ECO:0007669"/>
    <property type="project" value="UniProtKB-KW"/>
</dbReference>
<feature type="active site" evidence="9">
    <location>
        <position position="294"/>
    </location>
</feature>
<evidence type="ECO:0000256" key="11">
    <source>
        <dbReference type="PIRSR" id="PIRSR005091-3"/>
    </source>
</evidence>
<feature type="binding site" evidence="11">
    <location>
        <position position="294"/>
    </location>
    <ligand>
        <name>Mn(2+)</name>
        <dbReference type="ChEBI" id="CHEBI:29035"/>
    </ligand>
</feature>